<dbReference type="AlphaFoldDB" id="A0A9N9EM18"/>
<feature type="transmembrane region" description="Helical" evidence="1">
    <location>
        <begin position="44"/>
        <end position="65"/>
    </location>
</feature>
<accession>A0A9N9EM18</accession>
<keyword evidence="1" id="KW-1133">Transmembrane helix</keyword>
<proteinExistence type="predicted"/>
<gene>
    <name evidence="2" type="ORF">ALEPTO_LOCUS10934</name>
</gene>
<sequence length="102" mass="12163">MKRISLLSKLRVLLTIWLTFQALKTLTILHMMARKYGYNSKGAFILMVQQLAPPILVINVITWIVFWFDKKQSVLQNWRTSERELLWWLWTTGVFGGWISMF</sequence>
<feature type="non-terminal residue" evidence="2">
    <location>
        <position position="1"/>
    </location>
</feature>
<keyword evidence="1" id="KW-0812">Transmembrane</keyword>
<dbReference type="Pfam" id="PF06961">
    <property type="entry name" value="DUF1294"/>
    <property type="match status" value="1"/>
</dbReference>
<keyword evidence="3" id="KW-1185">Reference proteome</keyword>
<dbReference type="Proteomes" id="UP000789508">
    <property type="component" value="Unassembled WGS sequence"/>
</dbReference>
<keyword evidence="1" id="KW-0472">Membrane</keyword>
<name>A0A9N9EM18_9GLOM</name>
<organism evidence="2 3">
    <name type="scientific">Ambispora leptoticha</name>
    <dbReference type="NCBI Taxonomy" id="144679"/>
    <lineage>
        <taxon>Eukaryota</taxon>
        <taxon>Fungi</taxon>
        <taxon>Fungi incertae sedis</taxon>
        <taxon>Mucoromycota</taxon>
        <taxon>Glomeromycotina</taxon>
        <taxon>Glomeromycetes</taxon>
        <taxon>Archaeosporales</taxon>
        <taxon>Ambisporaceae</taxon>
        <taxon>Ambispora</taxon>
    </lineage>
</organism>
<dbReference type="InterPro" id="IPR010718">
    <property type="entry name" value="DUF1294"/>
</dbReference>
<reference evidence="2" key="1">
    <citation type="submission" date="2021-06" db="EMBL/GenBank/DDBJ databases">
        <authorList>
            <person name="Kallberg Y."/>
            <person name="Tangrot J."/>
            <person name="Rosling A."/>
        </authorList>
    </citation>
    <scope>NUCLEOTIDE SEQUENCE</scope>
    <source>
        <strain evidence="2">FL130A</strain>
    </source>
</reference>
<comment type="caution">
    <text evidence="2">The sequence shown here is derived from an EMBL/GenBank/DDBJ whole genome shotgun (WGS) entry which is preliminary data.</text>
</comment>
<evidence type="ECO:0000256" key="1">
    <source>
        <dbReference type="SAM" id="Phobius"/>
    </source>
</evidence>
<feature type="transmembrane region" description="Helical" evidence="1">
    <location>
        <begin position="12"/>
        <end position="32"/>
    </location>
</feature>
<dbReference type="EMBL" id="CAJVPS010014663">
    <property type="protein sequence ID" value="CAG8683637.1"/>
    <property type="molecule type" value="Genomic_DNA"/>
</dbReference>
<evidence type="ECO:0000313" key="3">
    <source>
        <dbReference type="Proteomes" id="UP000789508"/>
    </source>
</evidence>
<protein>
    <submittedName>
        <fullName evidence="2">6504_t:CDS:1</fullName>
    </submittedName>
</protein>
<evidence type="ECO:0000313" key="2">
    <source>
        <dbReference type="EMBL" id="CAG8683637.1"/>
    </source>
</evidence>
<dbReference type="OrthoDB" id="10259680at2759"/>